<protein>
    <submittedName>
        <fullName evidence="1">Unnamed protein product</fullName>
    </submittedName>
</protein>
<dbReference type="EMBL" id="BSXS01004375">
    <property type="protein sequence ID" value="GME82888.1"/>
    <property type="molecule type" value="Genomic_DNA"/>
</dbReference>
<sequence>MKKEHEEQLQQLKLEKSLHEQEASKLRAEAEEYKQREEERLRLEQERQAEMERQREVELEQQRLKEEENQRQIAAELERQRLEEEEERQRQEELERQRLEEEERQRQAELERQRLEEEEKQRKAEEERLNLEKERAVKEQRLAELDRQSSELKEMAKRVLEEDNDTASLISSVSEDVLPPKAKSCTLGTPSVQERGLSPSLPPTKEEPTEYVEESIIMSKERFISFNSQAVNSNRLLFFEFFNLTEHDLIRPRLSLVFSNERFIKPIHDFELTPNVFEHGSKKSVLIDMLDYVKDIAASVEVRHLKEVHVTDELGSHFVCKGDESLSLGRLYKVEVVKRVIQPQIMFAQAPIVSNSPLPPVDATPVLPGSPTTISTVENSPYADQGVDKSQPYRAVSPTIRGASPAASSVGSPFENAQNPIVKNVSPVVVKAYTPFAVKSIVPTVVKSPTPSEKPIYTLDPAAAVKSTSPALKSVSGSPVVKSVTGSPIKSVSNVTSPAVKAASKAPSPVVNASRSRVVSPAINGMSATSLAGDMKSQSPVPISRLHTPSNVSLARSVSSSHHSENLSSVVQSPVPLSAPFQRALDVGSDELLVSQMIDTPKTPTPTLKEVAAVISASPLPAVPVPKYCSS</sequence>
<proteinExistence type="predicted"/>
<accession>A0ACB5T734</accession>
<evidence type="ECO:0000313" key="2">
    <source>
        <dbReference type="Proteomes" id="UP001165064"/>
    </source>
</evidence>
<dbReference type="Proteomes" id="UP001165064">
    <property type="component" value="Unassembled WGS sequence"/>
</dbReference>
<keyword evidence="2" id="KW-1185">Reference proteome</keyword>
<organism evidence="1 2">
    <name type="scientific">Ambrosiozyma monospora</name>
    <name type="common">Yeast</name>
    <name type="synonym">Endomycopsis monosporus</name>
    <dbReference type="NCBI Taxonomy" id="43982"/>
    <lineage>
        <taxon>Eukaryota</taxon>
        <taxon>Fungi</taxon>
        <taxon>Dikarya</taxon>
        <taxon>Ascomycota</taxon>
        <taxon>Saccharomycotina</taxon>
        <taxon>Pichiomycetes</taxon>
        <taxon>Pichiales</taxon>
        <taxon>Pichiaceae</taxon>
        <taxon>Ambrosiozyma</taxon>
    </lineage>
</organism>
<gene>
    <name evidence="1" type="ORF">Amon02_000581000</name>
</gene>
<evidence type="ECO:0000313" key="1">
    <source>
        <dbReference type="EMBL" id="GME82888.1"/>
    </source>
</evidence>
<reference evidence="1" key="1">
    <citation type="submission" date="2023-04" db="EMBL/GenBank/DDBJ databases">
        <title>Ambrosiozyma monospora NBRC 10751.</title>
        <authorList>
            <person name="Ichikawa N."/>
            <person name="Sato H."/>
            <person name="Tonouchi N."/>
        </authorList>
    </citation>
    <scope>NUCLEOTIDE SEQUENCE</scope>
    <source>
        <strain evidence="1">NBRC 10751</strain>
    </source>
</reference>
<name>A0ACB5T734_AMBMO</name>
<comment type="caution">
    <text evidence="1">The sequence shown here is derived from an EMBL/GenBank/DDBJ whole genome shotgun (WGS) entry which is preliminary data.</text>
</comment>